<dbReference type="InterPro" id="IPR036162">
    <property type="entry name" value="Resolvase-like_N_sf"/>
</dbReference>
<protein>
    <recommendedName>
        <fullName evidence="2">Resolvase/invertase-type recombinase catalytic domain-containing protein</fullName>
    </recommendedName>
</protein>
<evidence type="ECO:0000313" key="1">
    <source>
        <dbReference type="EMBL" id="CAA6816921.1"/>
    </source>
</evidence>
<accession>A0A6S6T1F1</accession>
<dbReference type="EMBL" id="CACVAS010000097">
    <property type="protein sequence ID" value="CAA6816921.1"/>
    <property type="molecule type" value="Genomic_DNA"/>
</dbReference>
<gene>
    <name evidence="1" type="ORF">HELGO_WM15411</name>
</gene>
<dbReference type="AlphaFoldDB" id="A0A6S6T1F1"/>
<reference evidence="1" key="1">
    <citation type="submission" date="2020-01" db="EMBL/GenBank/DDBJ databases">
        <authorList>
            <person name="Meier V. D."/>
            <person name="Meier V D."/>
        </authorList>
    </citation>
    <scope>NUCLEOTIDE SEQUENCE</scope>
    <source>
        <strain evidence="1">HLG_WM_MAG_01</strain>
    </source>
</reference>
<proteinExistence type="predicted"/>
<organism evidence="1">
    <name type="scientific">uncultured Sulfurovum sp</name>
    <dbReference type="NCBI Taxonomy" id="269237"/>
    <lineage>
        <taxon>Bacteria</taxon>
        <taxon>Pseudomonadati</taxon>
        <taxon>Campylobacterota</taxon>
        <taxon>Epsilonproteobacteria</taxon>
        <taxon>Campylobacterales</taxon>
        <taxon>Sulfurovaceae</taxon>
        <taxon>Sulfurovum</taxon>
        <taxon>environmental samples</taxon>
    </lineage>
</organism>
<dbReference type="GO" id="GO:0000150">
    <property type="term" value="F:DNA strand exchange activity"/>
    <property type="evidence" value="ECO:0007669"/>
    <property type="project" value="InterPro"/>
</dbReference>
<sequence length="221" mass="25601">MNKNTFIYIKNNSLLSNTDDNVIATRCIPDSNIIRIPIELKEYKIEKFIDSILNDLNKNDKLTIMKLTDLGKSSFEILQRIKYAFSKSIAIYSVEENLNIDSSNKELYLMLTSLCNIEESLKAHKLESSRITREKNKTKIGRKSGGKTKSMFDKHKTKIMKLYSLGIPKTKILEEIKQIDINLKNTSPQALGKFIKKIKKENLVKKFKKDIANVEKRIKRK</sequence>
<dbReference type="GO" id="GO:0003677">
    <property type="term" value="F:DNA binding"/>
    <property type="evidence" value="ECO:0007669"/>
    <property type="project" value="InterPro"/>
</dbReference>
<evidence type="ECO:0008006" key="2">
    <source>
        <dbReference type="Google" id="ProtNLM"/>
    </source>
</evidence>
<name>A0A6S6T1F1_9BACT</name>
<dbReference type="SUPFAM" id="SSF53041">
    <property type="entry name" value="Resolvase-like"/>
    <property type="match status" value="1"/>
</dbReference>